<accession>A0A564Z7U6</accession>
<dbReference type="AlphaFoldDB" id="A0A564Z7U6"/>
<dbReference type="Pfam" id="PF21773">
    <property type="entry name" value="ODAD1_CC"/>
    <property type="match status" value="1"/>
</dbReference>
<sequence length="117" mass="14051">MKELIRVIDHDRKLTEFIRIKVKERDEDPQLPAWRAKKAAEAEGRQKLTEETLKNYDKAFDQMLKLTQAPGSDKLVERYIHNEDRNFSLFNYVGEVYEEIEKLQTRIDEIRKQINEN</sequence>
<keyword evidence="4" id="KW-1185">Reference proteome</keyword>
<dbReference type="GO" id="GO:0005930">
    <property type="term" value="C:axoneme"/>
    <property type="evidence" value="ECO:0007669"/>
    <property type="project" value="TreeGrafter"/>
</dbReference>
<reference evidence="3 4" key="1">
    <citation type="submission" date="2019-07" db="EMBL/GenBank/DDBJ databases">
        <authorList>
            <person name="Jastrzebski P J."/>
            <person name="Paukszto L."/>
            <person name="Jastrzebski P J."/>
        </authorList>
    </citation>
    <scope>NUCLEOTIDE SEQUENCE [LARGE SCALE GENOMIC DNA]</scope>
    <source>
        <strain evidence="3 4">WMS-il1</strain>
    </source>
</reference>
<dbReference type="GO" id="GO:0036158">
    <property type="term" value="P:outer dynein arm assembly"/>
    <property type="evidence" value="ECO:0007669"/>
    <property type="project" value="TreeGrafter"/>
</dbReference>
<dbReference type="PANTHER" id="PTHR21694:SF35">
    <property type="entry name" value="OUTER DYNEIN ARM-DOCKING COMPLEX SUBUNIT 1"/>
    <property type="match status" value="1"/>
</dbReference>
<dbReference type="GO" id="GO:0003341">
    <property type="term" value="P:cilium movement"/>
    <property type="evidence" value="ECO:0007669"/>
    <property type="project" value="TreeGrafter"/>
</dbReference>
<protein>
    <recommendedName>
        <fullName evidence="2">ODAD1 central coiled coil region domain-containing protein</fullName>
    </recommendedName>
</protein>
<dbReference type="Proteomes" id="UP000321570">
    <property type="component" value="Unassembled WGS sequence"/>
</dbReference>
<dbReference type="InterPro" id="IPR049258">
    <property type="entry name" value="ODAD1_CC"/>
</dbReference>
<dbReference type="EMBL" id="CABIJS010000666">
    <property type="protein sequence ID" value="VUZ54854.1"/>
    <property type="molecule type" value="Genomic_DNA"/>
</dbReference>
<dbReference type="PANTHER" id="PTHR21694">
    <property type="entry name" value="COILED-COIL DOMAIN-CONTAINING PROTEIN 63"/>
    <property type="match status" value="1"/>
</dbReference>
<proteinExistence type="predicted"/>
<feature type="domain" description="ODAD1 central coiled coil region" evidence="2">
    <location>
        <begin position="1"/>
        <end position="116"/>
    </location>
</feature>
<evidence type="ECO:0000259" key="2">
    <source>
        <dbReference type="Pfam" id="PF21773"/>
    </source>
</evidence>
<organism evidence="3 4">
    <name type="scientific">Hymenolepis diminuta</name>
    <name type="common">Rat tapeworm</name>
    <dbReference type="NCBI Taxonomy" id="6216"/>
    <lineage>
        <taxon>Eukaryota</taxon>
        <taxon>Metazoa</taxon>
        <taxon>Spiralia</taxon>
        <taxon>Lophotrochozoa</taxon>
        <taxon>Platyhelminthes</taxon>
        <taxon>Cestoda</taxon>
        <taxon>Eucestoda</taxon>
        <taxon>Cyclophyllidea</taxon>
        <taxon>Hymenolepididae</taxon>
        <taxon>Hymenolepis</taxon>
    </lineage>
</organism>
<name>A0A564Z7U6_HYMDI</name>
<keyword evidence="1" id="KW-0175">Coiled coil</keyword>
<dbReference type="InterPro" id="IPR051876">
    <property type="entry name" value="ODA-DC/CCD"/>
</dbReference>
<feature type="non-terminal residue" evidence="3">
    <location>
        <position position="117"/>
    </location>
</feature>
<gene>
    <name evidence="3" type="ORF">WMSIL1_LOCUS12823</name>
</gene>
<evidence type="ECO:0000256" key="1">
    <source>
        <dbReference type="ARBA" id="ARBA00023054"/>
    </source>
</evidence>
<evidence type="ECO:0000313" key="3">
    <source>
        <dbReference type="EMBL" id="VUZ54854.1"/>
    </source>
</evidence>
<evidence type="ECO:0000313" key="4">
    <source>
        <dbReference type="Proteomes" id="UP000321570"/>
    </source>
</evidence>